<dbReference type="InterPro" id="IPR032675">
    <property type="entry name" value="LRR_dom_sf"/>
</dbReference>
<protein>
    <submittedName>
        <fullName evidence="5">Leucine-rich repeat-containing protein 43</fullName>
    </submittedName>
</protein>
<feature type="compositionally biased region" description="Basic and acidic residues" evidence="3">
    <location>
        <begin position="552"/>
        <end position="587"/>
    </location>
</feature>
<dbReference type="InterPro" id="IPR001611">
    <property type="entry name" value="Leu-rich_rpt"/>
</dbReference>
<sequence>MKAACVLSAVIENQVRSLCLRDFPCGKGSWRTNDALEASDRGSDTEERASLIDLLTCSRSPWKYEGSWSLQAAALRELSVRKPDCLSDSFVYTFLRSLRVVGQKVSLIDEGLLRFCKLEELVLSVNCISEIPLKHFPMTLQVLELYANEISSLRGVSDHHLPNLKHLGLGRNPLGSPEDLQYISSSFWPHLVSLDLSWAGFESLSAMLEAVATLPCLRSLVLEGNPLTLSPAYPGLLHDGLPRLFYLDGTRVTPEDHQRSNGMAALKGLLLDEAVVKVSFETIRGVPQPPVLPTSGSVDFPLVSYSYLVTYQFLTDQNQGSVLAQLGSVSKDQGSVLAQLGSVSKDQGSVLAQLGSVSKDQGSVLAQLDSVSKDQEPALNSPQGTALHHGMAATETPISQDAFLMTGSRDGSEDCWPVMKYSSTVSPWAEAMELNHSGTHRIRDLSILKSFLLQGLWINVEEEKVTSWPASSSETPGNKSAVEKKGSAKEDKKKKKKKESVLDLVQEAPVYRTLGSAHVDLQNLVLGQDSVSVLCDLGVVEATWKTEPPQEQGKKGKEEKRKEEKKGKQGDAKAEHKGKGKAHKESDGEPCAVDPGPSPVQPLTVDISVTLEKWTSTMQATRTHHDTTHTHTHTHTT</sequence>
<feature type="region of interest" description="Disordered" evidence="3">
    <location>
        <begin position="466"/>
        <end position="500"/>
    </location>
</feature>
<evidence type="ECO:0000256" key="3">
    <source>
        <dbReference type="SAM" id="MobiDB-lite"/>
    </source>
</evidence>
<reference evidence="5" key="1">
    <citation type="submission" date="2025-08" db="UniProtKB">
        <authorList>
            <consortium name="RefSeq"/>
        </authorList>
    </citation>
    <scope>IDENTIFICATION</scope>
</reference>
<evidence type="ECO:0000313" key="4">
    <source>
        <dbReference type="Proteomes" id="UP000515152"/>
    </source>
</evidence>
<dbReference type="OrthoDB" id="433501at2759"/>
<dbReference type="GO" id="GO:0005737">
    <property type="term" value="C:cytoplasm"/>
    <property type="evidence" value="ECO:0007669"/>
    <property type="project" value="TreeGrafter"/>
</dbReference>
<organism evidence="4 5">
    <name type="scientific">Clupea harengus</name>
    <name type="common">Atlantic herring</name>
    <dbReference type="NCBI Taxonomy" id="7950"/>
    <lineage>
        <taxon>Eukaryota</taxon>
        <taxon>Metazoa</taxon>
        <taxon>Chordata</taxon>
        <taxon>Craniata</taxon>
        <taxon>Vertebrata</taxon>
        <taxon>Euteleostomi</taxon>
        <taxon>Actinopterygii</taxon>
        <taxon>Neopterygii</taxon>
        <taxon>Teleostei</taxon>
        <taxon>Clupei</taxon>
        <taxon>Clupeiformes</taxon>
        <taxon>Clupeoidei</taxon>
        <taxon>Clupeidae</taxon>
        <taxon>Clupea</taxon>
    </lineage>
</organism>
<dbReference type="RefSeq" id="XP_031426968.1">
    <property type="nucleotide sequence ID" value="XM_031571108.2"/>
</dbReference>
<dbReference type="GeneID" id="105894492"/>
<gene>
    <name evidence="5" type="primary">LOC105894492</name>
</gene>
<evidence type="ECO:0000256" key="1">
    <source>
        <dbReference type="ARBA" id="ARBA00022614"/>
    </source>
</evidence>
<feature type="compositionally biased region" description="Basic and acidic residues" evidence="3">
    <location>
        <begin position="481"/>
        <end position="491"/>
    </location>
</feature>
<dbReference type="Pfam" id="PF13855">
    <property type="entry name" value="LRR_8"/>
    <property type="match status" value="1"/>
</dbReference>
<keyword evidence="2" id="KW-0677">Repeat</keyword>
<feature type="compositionally biased region" description="Polar residues" evidence="3">
    <location>
        <begin position="468"/>
        <end position="478"/>
    </location>
</feature>
<name>A0A6P8FEV4_CLUHA</name>
<proteinExistence type="predicted"/>
<dbReference type="SUPFAM" id="SSF52058">
    <property type="entry name" value="L domain-like"/>
    <property type="match status" value="1"/>
</dbReference>
<dbReference type="AlphaFoldDB" id="A0A6P8FEV4"/>
<dbReference type="KEGG" id="char:105894492"/>
<keyword evidence="1" id="KW-0433">Leucine-rich repeat</keyword>
<dbReference type="PANTHER" id="PTHR15454">
    <property type="entry name" value="NISCHARIN RELATED"/>
    <property type="match status" value="1"/>
</dbReference>
<feature type="region of interest" description="Disordered" evidence="3">
    <location>
        <begin position="546"/>
        <end position="605"/>
    </location>
</feature>
<evidence type="ECO:0000256" key="2">
    <source>
        <dbReference type="ARBA" id="ARBA00022737"/>
    </source>
</evidence>
<evidence type="ECO:0000313" key="5">
    <source>
        <dbReference type="RefSeq" id="XP_031426968.1"/>
    </source>
</evidence>
<dbReference type="Gene3D" id="3.80.10.10">
    <property type="entry name" value="Ribonuclease Inhibitor"/>
    <property type="match status" value="2"/>
</dbReference>
<dbReference type="Proteomes" id="UP000515152">
    <property type="component" value="Chromosome 7"/>
</dbReference>
<keyword evidence="4" id="KW-1185">Reference proteome</keyword>
<accession>A0A6P8FEV4</accession>
<dbReference type="PANTHER" id="PTHR15454:SF19">
    <property type="entry name" value="LEUCINE-RICH REPEAT-CONTAINING PROTEIN 51"/>
    <property type="match status" value="1"/>
</dbReference>
<feature type="region of interest" description="Disordered" evidence="3">
    <location>
        <begin position="618"/>
        <end position="637"/>
    </location>
</feature>